<feature type="active site" evidence="5">
    <location>
        <position position="68"/>
    </location>
</feature>
<keyword evidence="4" id="KW-0680">Restriction system</keyword>
<dbReference type="PANTHER" id="PTHR10629:SF52">
    <property type="entry name" value="DNA (CYTOSINE-5)-METHYLTRANSFERASE 1"/>
    <property type="match status" value="1"/>
</dbReference>
<dbReference type="Pfam" id="PF00145">
    <property type="entry name" value="DNA_methylase"/>
    <property type="match status" value="1"/>
</dbReference>
<dbReference type="NCBIfam" id="TIGR00675">
    <property type="entry name" value="dcm"/>
    <property type="match status" value="1"/>
</dbReference>
<evidence type="ECO:0000313" key="9">
    <source>
        <dbReference type="Proteomes" id="UP000053051"/>
    </source>
</evidence>
<comment type="catalytic activity">
    <reaction evidence="7">
        <text>a 2'-deoxycytidine in DNA + S-adenosyl-L-methionine = a 5-methyl-2'-deoxycytidine in DNA + S-adenosyl-L-homocysteine + H(+)</text>
        <dbReference type="Rhea" id="RHEA:13681"/>
        <dbReference type="Rhea" id="RHEA-COMP:11369"/>
        <dbReference type="Rhea" id="RHEA-COMP:11370"/>
        <dbReference type="ChEBI" id="CHEBI:15378"/>
        <dbReference type="ChEBI" id="CHEBI:57856"/>
        <dbReference type="ChEBI" id="CHEBI:59789"/>
        <dbReference type="ChEBI" id="CHEBI:85452"/>
        <dbReference type="ChEBI" id="CHEBI:85454"/>
        <dbReference type="EC" id="2.1.1.37"/>
    </reaction>
</comment>
<protein>
    <recommendedName>
        <fullName evidence="7">Cytosine-specific methyltransferase</fullName>
        <ecNumber evidence="7">2.1.1.37</ecNumber>
    </recommendedName>
</protein>
<dbReference type="PROSITE" id="PS00094">
    <property type="entry name" value="C5_MTASE_1"/>
    <property type="match status" value="1"/>
</dbReference>
<dbReference type="Gene3D" id="3.90.120.10">
    <property type="entry name" value="DNA Methylase, subunit A, domain 2"/>
    <property type="match status" value="1"/>
</dbReference>
<evidence type="ECO:0000256" key="5">
    <source>
        <dbReference type="PROSITE-ProRule" id="PRU01016"/>
    </source>
</evidence>
<reference evidence="9" key="2">
    <citation type="submission" date="2016-01" db="EMBL/GenBank/DDBJ databases">
        <title>Diatom-associated endosymboitic cyanobacterium lacks core nitrogen metabolism enzymes.</title>
        <authorList>
            <person name="Hilton J.A."/>
            <person name="Foster R.A."/>
            <person name="Tripp H.J."/>
            <person name="Carter B.J."/>
            <person name="Zehr J.P."/>
            <person name="Villareal T.A."/>
        </authorList>
    </citation>
    <scope>NUCLEOTIDE SEQUENCE [LARGE SCALE GENOMIC DNA]</scope>
    <source>
        <strain evidence="9">HH01</strain>
    </source>
</reference>
<dbReference type="InterPro" id="IPR029063">
    <property type="entry name" value="SAM-dependent_MTases_sf"/>
</dbReference>
<organism evidence="8 9">
    <name type="scientific">Richelia intracellularis HH01</name>
    <dbReference type="NCBI Taxonomy" id="1165094"/>
    <lineage>
        <taxon>Bacteria</taxon>
        <taxon>Bacillati</taxon>
        <taxon>Cyanobacteriota</taxon>
        <taxon>Cyanophyceae</taxon>
        <taxon>Nostocales</taxon>
        <taxon>Nostocaceae</taxon>
        <taxon>Richelia</taxon>
    </lineage>
</organism>
<dbReference type="InterPro" id="IPR001525">
    <property type="entry name" value="C5_MeTfrase"/>
</dbReference>
<dbReference type="Gene3D" id="3.40.50.150">
    <property type="entry name" value="Vaccinia Virus protein VP39"/>
    <property type="match status" value="1"/>
</dbReference>
<dbReference type="EMBL" id="CAIY01000016">
    <property type="protein sequence ID" value="CCH66504.1"/>
    <property type="molecule type" value="Genomic_DNA"/>
</dbReference>
<dbReference type="InterPro" id="IPR050390">
    <property type="entry name" value="C5-Methyltransferase"/>
</dbReference>
<dbReference type="GO" id="GO:0009307">
    <property type="term" value="P:DNA restriction-modification system"/>
    <property type="evidence" value="ECO:0007669"/>
    <property type="project" value="UniProtKB-KW"/>
</dbReference>
<dbReference type="Proteomes" id="UP000053051">
    <property type="component" value="Unassembled WGS sequence"/>
</dbReference>
<keyword evidence="3 5" id="KW-0949">S-adenosyl-L-methionine</keyword>
<keyword evidence="2 5" id="KW-0808">Transferase</keyword>
<accession>M1WQP7</accession>
<name>M1WQP7_9NOST</name>
<gene>
    <name evidence="8" type="ORF">RINTHH_3490</name>
</gene>
<dbReference type="EC" id="2.1.1.37" evidence="7"/>
<evidence type="ECO:0000256" key="1">
    <source>
        <dbReference type="ARBA" id="ARBA00022603"/>
    </source>
</evidence>
<dbReference type="InterPro" id="IPR018117">
    <property type="entry name" value="C5_DNA_meth_AS"/>
</dbReference>
<comment type="caution">
    <text evidence="8">The sequence shown here is derived from an EMBL/GenBank/DDBJ whole genome shotgun (WGS) entry which is preliminary data.</text>
</comment>
<evidence type="ECO:0000256" key="7">
    <source>
        <dbReference type="RuleBase" id="RU000417"/>
    </source>
</evidence>
<comment type="similarity">
    <text evidence="5 6">Belongs to the class I-like SAM-binding methyltransferase superfamily. C5-methyltransferase family.</text>
</comment>
<proteinExistence type="inferred from homology"/>
<dbReference type="GO" id="GO:0032259">
    <property type="term" value="P:methylation"/>
    <property type="evidence" value="ECO:0007669"/>
    <property type="project" value="UniProtKB-KW"/>
</dbReference>
<evidence type="ECO:0000313" key="8">
    <source>
        <dbReference type="EMBL" id="CCH66504.1"/>
    </source>
</evidence>
<sequence>MSLGFEQAGFDVLAAVELDPIHCAVYQFNFPSSSVLCKSIEELNGGEIRDFSQISNYTIDVVFGGSPCQGFSLIGKRAFTDPYNSLLFHFWRVVTNLKPKYFVLENVPGLIMGKHRHFLVEMMDKFRESGYQIQEHYQVLNAANYGVPQNRSRLFLLGCLQDLSLPQYPQPQTKPAKWQKTKHLLFREDDLPYTPVVWDAIGDLPEVELIPELLEQDWATVEYGRFSDYSYKLHYPQTDKYNYGYERIFDLYKLTSSVRTRHGIESINRFEATAAGENEAISRFYKLEKDGLCNTLRAGTPSSRGSFTAPRPIHPSTPRCITVREAARLHSYPDWFRFHVTKWHGFRQVGNSVPPLLARKIASEVIHALGVIPSKPLTILNLGDESLINFTNSQAALYYGICNNSNSSAIRKRNA</sequence>
<reference evidence="8 9" key="1">
    <citation type="submission" date="2012-05" db="EMBL/GenBank/DDBJ databases">
        <authorList>
            <person name="Hilton J."/>
        </authorList>
    </citation>
    <scope>NUCLEOTIDE SEQUENCE [LARGE SCALE GENOMIC DNA]</scope>
    <source>
        <strain evidence="8 9">HH01</strain>
    </source>
</reference>
<keyword evidence="1 5" id="KW-0489">Methyltransferase</keyword>
<evidence type="ECO:0000256" key="2">
    <source>
        <dbReference type="ARBA" id="ARBA00022679"/>
    </source>
</evidence>
<dbReference type="GO" id="GO:0003886">
    <property type="term" value="F:DNA (cytosine-5-)-methyltransferase activity"/>
    <property type="evidence" value="ECO:0007669"/>
    <property type="project" value="UniProtKB-EC"/>
</dbReference>
<evidence type="ECO:0000256" key="3">
    <source>
        <dbReference type="ARBA" id="ARBA00022691"/>
    </source>
</evidence>
<dbReference type="SUPFAM" id="SSF53335">
    <property type="entry name" value="S-adenosyl-L-methionine-dependent methyltransferases"/>
    <property type="match status" value="1"/>
</dbReference>
<dbReference type="InterPro" id="IPR031303">
    <property type="entry name" value="C5_meth_CS"/>
</dbReference>
<evidence type="ECO:0000256" key="6">
    <source>
        <dbReference type="RuleBase" id="RU000416"/>
    </source>
</evidence>
<dbReference type="AlphaFoldDB" id="M1WQP7"/>
<dbReference type="PROSITE" id="PS51679">
    <property type="entry name" value="SAM_MT_C5"/>
    <property type="match status" value="1"/>
</dbReference>
<keyword evidence="9" id="KW-1185">Reference proteome</keyword>
<dbReference type="PANTHER" id="PTHR10629">
    <property type="entry name" value="CYTOSINE-SPECIFIC METHYLTRANSFERASE"/>
    <property type="match status" value="1"/>
</dbReference>
<evidence type="ECO:0000256" key="4">
    <source>
        <dbReference type="ARBA" id="ARBA00022747"/>
    </source>
</evidence>
<dbReference type="STRING" id="1165094.RINTHH_3490"/>
<dbReference type="PRINTS" id="PR00105">
    <property type="entry name" value="C5METTRFRASE"/>
</dbReference>
<dbReference type="PROSITE" id="PS00095">
    <property type="entry name" value="C5_MTASE_2"/>
    <property type="match status" value="1"/>
</dbReference>